<reference evidence="2 3" key="1">
    <citation type="submission" date="2019-05" db="EMBL/GenBank/DDBJ databases">
        <title>Another draft genome of Portunus trituberculatus and its Hox gene families provides insights of decapod evolution.</title>
        <authorList>
            <person name="Jeong J.-H."/>
            <person name="Song I."/>
            <person name="Kim S."/>
            <person name="Choi T."/>
            <person name="Kim D."/>
            <person name="Ryu S."/>
            <person name="Kim W."/>
        </authorList>
    </citation>
    <scope>NUCLEOTIDE SEQUENCE [LARGE SCALE GENOMIC DNA]</scope>
    <source>
        <tissue evidence="2">Muscle</tissue>
    </source>
</reference>
<accession>A0A5B7H2J0</accession>
<evidence type="ECO:0000256" key="1">
    <source>
        <dbReference type="SAM" id="MobiDB-lite"/>
    </source>
</evidence>
<sequence>MQRRESCSLPLEHRGSTSLPLSCATPPTYGLDSPQLPSGDEGRHFRKGFAFRPPPCTLERDESRESLARAAKEGLRTGAAKGLTAVEVEGQGRGRARALSVAS</sequence>
<gene>
    <name evidence="2" type="ORF">E2C01_058271</name>
</gene>
<evidence type="ECO:0000313" key="2">
    <source>
        <dbReference type="EMBL" id="MPC64159.1"/>
    </source>
</evidence>
<dbReference type="EMBL" id="VSRR010021709">
    <property type="protein sequence ID" value="MPC64159.1"/>
    <property type="molecule type" value="Genomic_DNA"/>
</dbReference>
<dbReference type="Proteomes" id="UP000324222">
    <property type="component" value="Unassembled WGS sequence"/>
</dbReference>
<comment type="caution">
    <text evidence="2">The sequence shown here is derived from an EMBL/GenBank/DDBJ whole genome shotgun (WGS) entry which is preliminary data.</text>
</comment>
<name>A0A5B7H2J0_PORTR</name>
<organism evidence="2 3">
    <name type="scientific">Portunus trituberculatus</name>
    <name type="common">Swimming crab</name>
    <name type="synonym">Neptunus trituberculatus</name>
    <dbReference type="NCBI Taxonomy" id="210409"/>
    <lineage>
        <taxon>Eukaryota</taxon>
        <taxon>Metazoa</taxon>
        <taxon>Ecdysozoa</taxon>
        <taxon>Arthropoda</taxon>
        <taxon>Crustacea</taxon>
        <taxon>Multicrustacea</taxon>
        <taxon>Malacostraca</taxon>
        <taxon>Eumalacostraca</taxon>
        <taxon>Eucarida</taxon>
        <taxon>Decapoda</taxon>
        <taxon>Pleocyemata</taxon>
        <taxon>Brachyura</taxon>
        <taxon>Eubrachyura</taxon>
        <taxon>Portunoidea</taxon>
        <taxon>Portunidae</taxon>
        <taxon>Portuninae</taxon>
        <taxon>Portunus</taxon>
    </lineage>
</organism>
<protein>
    <submittedName>
        <fullName evidence="2">Uncharacterized protein</fullName>
    </submittedName>
</protein>
<proteinExistence type="predicted"/>
<evidence type="ECO:0000313" key="3">
    <source>
        <dbReference type="Proteomes" id="UP000324222"/>
    </source>
</evidence>
<feature type="region of interest" description="Disordered" evidence="1">
    <location>
        <begin position="1"/>
        <end position="61"/>
    </location>
</feature>
<dbReference type="AlphaFoldDB" id="A0A5B7H2J0"/>
<keyword evidence="3" id="KW-1185">Reference proteome</keyword>
<feature type="compositionally biased region" description="Basic and acidic residues" evidence="1">
    <location>
        <begin position="1"/>
        <end position="15"/>
    </location>
</feature>